<feature type="region of interest" description="Disordered" evidence="1">
    <location>
        <begin position="78"/>
        <end position="108"/>
    </location>
</feature>
<feature type="compositionally biased region" description="Polar residues" evidence="1">
    <location>
        <begin position="1"/>
        <end position="11"/>
    </location>
</feature>
<accession>A0A6A5F7Z3</accession>
<dbReference type="AlphaFoldDB" id="A0A6A5F7Z3"/>
<evidence type="ECO:0000313" key="3">
    <source>
        <dbReference type="Proteomes" id="UP000465112"/>
    </source>
</evidence>
<reference evidence="2 3" key="1">
    <citation type="submission" date="2019-06" db="EMBL/GenBank/DDBJ databases">
        <title>A chromosome-scale genome assembly of the European perch, Perca fluviatilis.</title>
        <authorList>
            <person name="Roques C."/>
            <person name="Zahm M."/>
            <person name="Cabau C."/>
            <person name="Klopp C."/>
            <person name="Bouchez O."/>
            <person name="Donnadieu C."/>
            <person name="Kuhl H."/>
            <person name="Gislard M."/>
            <person name="Guendouz S."/>
            <person name="Journot L."/>
            <person name="Haffray P."/>
            <person name="Bestin A."/>
            <person name="Morvezen R."/>
            <person name="Feron R."/>
            <person name="Wen M."/>
            <person name="Jouanno E."/>
            <person name="Herpin A."/>
            <person name="Schartl M."/>
            <person name="Postlethwait J."/>
            <person name="Schaerlinger B."/>
            <person name="Chardard D."/>
            <person name="Lecocq T."/>
            <person name="Poncet C."/>
            <person name="Jaffrelo L."/>
            <person name="Lampietro C."/>
            <person name="Guiguen Y."/>
        </authorList>
    </citation>
    <scope>NUCLEOTIDE SEQUENCE [LARGE SCALE GENOMIC DNA]</scope>
    <source>
        <tissue evidence="2">Blood</tissue>
    </source>
</reference>
<sequence>MERFLTASTDSLRYPPPPAEVTNTPRQDVGSIRVTGWLPTCLQVQRDPRLVDVRRVTLGPDPPDRSAVYLLLRGRRHVRPAGQRPLATGGTARDSASQQPLVHPPGKT</sequence>
<protein>
    <submittedName>
        <fullName evidence="2">Uncharacterized protein</fullName>
    </submittedName>
</protein>
<gene>
    <name evidence="2" type="ORF">PFLUV_G00106540</name>
</gene>
<dbReference type="EMBL" id="VHII01000009">
    <property type="protein sequence ID" value="KAF1385323.1"/>
    <property type="molecule type" value="Genomic_DNA"/>
</dbReference>
<feature type="region of interest" description="Disordered" evidence="1">
    <location>
        <begin position="1"/>
        <end position="27"/>
    </location>
</feature>
<comment type="caution">
    <text evidence="2">The sequence shown here is derived from an EMBL/GenBank/DDBJ whole genome shotgun (WGS) entry which is preliminary data.</text>
</comment>
<evidence type="ECO:0000313" key="2">
    <source>
        <dbReference type="EMBL" id="KAF1385323.1"/>
    </source>
</evidence>
<keyword evidence="3" id="KW-1185">Reference proteome</keyword>
<dbReference type="Proteomes" id="UP000465112">
    <property type="component" value="Chromosome 9"/>
</dbReference>
<evidence type="ECO:0000256" key="1">
    <source>
        <dbReference type="SAM" id="MobiDB-lite"/>
    </source>
</evidence>
<organism evidence="2 3">
    <name type="scientific">Perca fluviatilis</name>
    <name type="common">European perch</name>
    <dbReference type="NCBI Taxonomy" id="8168"/>
    <lineage>
        <taxon>Eukaryota</taxon>
        <taxon>Metazoa</taxon>
        <taxon>Chordata</taxon>
        <taxon>Craniata</taxon>
        <taxon>Vertebrata</taxon>
        <taxon>Euteleostomi</taxon>
        <taxon>Actinopterygii</taxon>
        <taxon>Neopterygii</taxon>
        <taxon>Teleostei</taxon>
        <taxon>Neoteleostei</taxon>
        <taxon>Acanthomorphata</taxon>
        <taxon>Eupercaria</taxon>
        <taxon>Perciformes</taxon>
        <taxon>Percoidei</taxon>
        <taxon>Percidae</taxon>
        <taxon>Percinae</taxon>
        <taxon>Perca</taxon>
    </lineage>
</organism>
<proteinExistence type="predicted"/>
<name>A0A6A5F7Z3_PERFL</name>